<evidence type="ECO:0000313" key="3">
    <source>
        <dbReference type="EMBL" id="MFC3997493.1"/>
    </source>
</evidence>
<dbReference type="RefSeq" id="WP_378534498.1">
    <property type="nucleotide sequence ID" value="NZ_JBHSBH010000010.1"/>
</dbReference>
<keyword evidence="4" id="KW-1185">Reference proteome</keyword>
<feature type="domain" description="HTH cro/C1-type" evidence="2">
    <location>
        <begin position="25"/>
        <end position="79"/>
    </location>
</feature>
<dbReference type="Proteomes" id="UP001595847">
    <property type="component" value="Unassembled WGS sequence"/>
</dbReference>
<gene>
    <name evidence="3" type="ORF">ACFOVU_16290</name>
</gene>
<keyword evidence="1" id="KW-0238">DNA-binding</keyword>
<dbReference type="InterPro" id="IPR014710">
    <property type="entry name" value="RmlC-like_jellyroll"/>
</dbReference>
<dbReference type="Pfam" id="PF07883">
    <property type="entry name" value="Cupin_2"/>
    <property type="match status" value="1"/>
</dbReference>
<dbReference type="CDD" id="cd00093">
    <property type="entry name" value="HTH_XRE"/>
    <property type="match status" value="1"/>
</dbReference>
<organism evidence="3 4">
    <name type="scientific">Nocardiopsis sediminis</name>
    <dbReference type="NCBI Taxonomy" id="1778267"/>
    <lineage>
        <taxon>Bacteria</taxon>
        <taxon>Bacillati</taxon>
        <taxon>Actinomycetota</taxon>
        <taxon>Actinomycetes</taxon>
        <taxon>Streptosporangiales</taxon>
        <taxon>Nocardiopsidaceae</taxon>
        <taxon>Nocardiopsis</taxon>
    </lineage>
</organism>
<accession>A0ABV8FQB7</accession>
<dbReference type="EMBL" id="JBHSBH010000010">
    <property type="protein sequence ID" value="MFC3997493.1"/>
    <property type="molecule type" value="Genomic_DNA"/>
</dbReference>
<proteinExistence type="predicted"/>
<dbReference type="InterPro" id="IPR050807">
    <property type="entry name" value="TransReg_Diox_bact_type"/>
</dbReference>
<dbReference type="PANTHER" id="PTHR46797:SF1">
    <property type="entry name" value="METHYLPHOSPHONATE SYNTHASE"/>
    <property type="match status" value="1"/>
</dbReference>
<evidence type="ECO:0000256" key="1">
    <source>
        <dbReference type="ARBA" id="ARBA00023125"/>
    </source>
</evidence>
<reference evidence="4" key="1">
    <citation type="journal article" date="2019" name="Int. J. Syst. Evol. Microbiol.">
        <title>The Global Catalogue of Microorganisms (GCM) 10K type strain sequencing project: providing services to taxonomists for standard genome sequencing and annotation.</title>
        <authorList>
            <consortium name="The Broad Institute Genomics Platform"/>
            <consortium name="The Broad Institute Genome Sequencing Center for Infectious Disease"/>
            <person name="Wu L."/>
            <person name="Ma J."/>
        </authorList>
    </citation>
    <scope>NUCLEOTIDE SEQUENCE [LARGE SCALE GENOMIC DNA]</scope>
    <source>
        <strain evidence="4">TBRC 1826</strain>
    </source>
</reference>
<dbReference type="SMART" id="SM00530">
    <property type="entry name" value="HTH_XRE"/>
    <property type="match status" value="1"/>
</dbReference>
<dbReference type="InterPro" id="IPR010982">
    <property type="entry name" value="Lambda_DNA-bd_dom_sf"/>
</dbReference>
<dbReference type="Gene3D" id="1.10.260.40">
    <property type="entry name" value="lambda repressor-like DNA-binding domains"/>
    <property type="match status" value="1"/>
</dbReference>
<dbReference type="InterPro" id="IPR013096">
    <property type="entry name" value="Cupin_2"/>
</dbReference>
<evidence type="ECO:0000313" key="4">
    <source>
        <dbReference type="Proteomes" id="UP001595847"/>
    </source>
</evidence>
<dbReference type="InterPro" id="IPR001387">
    <property type="entry name" value="Cro/C1-type_HTH"/>
</dbReference>
<sequence>MAPPPPDTPAAPAAPFDGQEFGARIRALRMERGLSLRKVAGLLGISPSALSQIERGKMRPSVTRLYAIMSALDAPVTAAFSDDHPGSASAPAAAAPPGDDGVVVARSGEAATLTLGHGVRYRRLTPVATPGVNLFESTYPPGACSSQNAEFVAHNGREIGNVVSGALTVDVGFDSYELGPGDSIAFSSGTPHRITNNGTVPAVAIWMNLAG</sequence>
<protein>
    <submittedName>
        <fullName evidence="3">Helix-turn-helix domain-containing protein</fullName>
    </submittedName>
</protein>
<dbReference type="PANTHER" id="PTHR46797">
    <property type="entry name" value="HTH-TYPE TRANSCRIPTIONAL REGULATOR"/>
    <property type="match status" value="1"/>
</dbReference>
<evidence type="ECO:0000259" key="2">
    <source>
        <dbReference type="PROSITE" id="PS50943"/>
    </source>
</evidence>
<dbReference type="Gene3D" id="2.60.120.10">
    <property type="entry name" value="Jelly Rolls"/>
    <property type="match status" value="1"/>
</dbReference>
<comment type="caution">
    <text evidence="3">The sequence shown here is derived from an EMBL/GenBank/DDBJ whole genome shotgun (WGS) entry which is preliminary data.</text>
</comment>
<dbReference type="Pfam" id="PF01381">
    <property type="entry name" value="HTH_3"/>
    <property type="match status" value="1"/>
</dbReference>
<dbReference type="CDD" id="cd02209">
    <property type="entry name" value="cupin_XRE_C"/>
    <property type="match status" value="1"/>
</dbReference>
<dbReference type="InterPro" id="IPR011051">
    <property type="entry name" value="RmlC_Cupin_sf"/>
</dbReference>
<dbReference type="SUPFAM" id="SSF47413">
    <property type="entry name" value="lambda repressor-like DNA-binding domains"/>
    <property type="match status" value="1"/>
</dbReference>
<name>A0ABV8FQB7_9ACTN</name>
<dbReference type="SUPFAM" id="SSF51182">
    <property type="entry name" value="RmlC-like cupins"/>
    <property type="match status" value="1"/>
</dbReference>
<dbReference type="PROSITE" id="PS50943">
    <property type="entry name" value="HTH_CROC1"/>
    <property type="match status" value="1"/>
</dbReference>